<dbReference type="EMBL" id="JACOSL010000033">
    <property type="protein sequence ID" value="MBI1756510.1"/>
    <property type="molecule type" value="Genomic_DNA"/>
</dbReference>
<protein>
    <submittedName>
        <fullName evidence="1">Uncharacterized protein</fullName>
    </submittedName>
</protein>
<name>A0A931PVQ7_FIMGI</name>
<evidence type="ECO:0000313" key="2">
    <source>
        <dbReference type="Proteomes" id="UP000727962"/>
    </source>
</evidence>
<dbReference type="AlphaFoldDB" id="A0A931PVQ7"/>
<reference evidence="1" key="1">
    <citation type="submission" date="2020-07" db="EMBL/GenBank/DDBJ databases">
        <title>Huge and variable diversity of episymbiotic CPR bacteria and DPANN archaea in groundwater ecosystems.</title>
        <authorList>
            <person name="He C.Y."/>
            <person name="Keren R."/>
            <person name="Whittaker M."/>
            <person name="Farag I.F."/>
            <person name="Doudna J."/>
            <person name="Cate J.H.D."/>
            <person name="Banfield J.F."/>
        </authorList>
    </citation>
    <scope>NUCLEOTIDE SEQUENCE</scope>
    <source>
        <strain evidence="1">NC_groundwater_17_Pr7_B-0.1um_64_12</strain>
    </source>
</reference>
<comment type="caution">
    <text evidence="1">The sequence shown here is derived from an EMBL/GenBank/DDBJ whole genome shotgun (WGS) entry which is preliminary data.</text>
</comment>
<sequence>MTDCNPYAAVERSFGVLHDAEVHGVEANEDCGVLIVTSHRVVGRQRVRIDCLEEPIVVCSGLLAPSIVSHVLVCTRSDDGQYLGAKYDDSAGVVAGQLEFASEEPVLFKMVMQDLECSWAICFVVLYGGSICIAGKGELDLDAIKGPPWT</sequence>
<dbReference type="Proteomes" id="UP000727962">
    <property type="component" value="Unassembled WGS sequence"/>
</dbReference>
<organism evidence="1 2">
    <name type="scientific">Fimbriimonas ginsengisoli</name>
    <dbReference type="NCBI Taxonomy" id="1005039"/>
    <lineage>
        <taxon>Bacteria</taxon>
        <taxon>Bacillati</taxon>
        <taxon>Armatimonadota</taxon>
        <taxon>Fimbriimonadia</taxon>
        <taxon>Fimbriimonadales</taxon>
        <taxon>Fimbriimonadaceae</taxon>
        <taxon>Fimbriimonas</taxon>
    </lineage>
</organism>
<proteinExistence type="predicted"/>
<accession>A0A931PVQ7</accession>
<evidence type="ECO:0000313" key="1">
    <source>
        <dbReference type="EMBL" id="MBI1756510.1"/>
    </source>
</evidence>
<gene>
    <name evidence="1" type="ORF">HYR64_05325</name>
</gene>